<feature type="domain" description="MgtC/SapB/SrpB/YhiD N-terminal" evidence="8">
    <location>
        <begin position="15"/>
        <end position="143"/>
    </location>
</feature>
<evidence type="ECO:0000256" key="2">
    <source>
        <dbReference type="ARBA" id="ARBA00009298"/>
    </source>
</evidence>
<feature type="transmembrane region" description="Helical" evidence="7">
    <location>
        <begin position="72"/>
        <end position="89"/>
    </location>
</feature>
<evidence type="ECO:0000256" key="7">
    <source>
        <dbReference type="RuleBase" id="RU365041"/>
    </source>
</evidence>
<evidence type="ECO:0000259" key="8">
    <source>
        <dbReference type="Pfam" id="PF02308"/>
    </source>
</evidence>
<protein>
    <recommendedName>
        <fullName evidence="7">Protein MgtC</fullName>
    </recommendedName>
</protein>
<dbReference type="PANTHER" id="PTHR33778:SF1">
    <property type="entry name" value="MAGNESIUM TRANSPORTER YHID-RELATED"/>
    <property type="match status" value="1"/>
</dbReference>
<dbReference type="PRINTS" id="PR01837">
    <property type="entry name" value="MGTCSAPBPROT"/>
</dbReference>
<comment type="caution">
    <text evidence="9">The sequence shown here is derived from an EMBL/GenBank/DDBJ whole genome shotgun (WGS) entry which is preliminary data.</text>
</comment>
<proteinExistence type="inferred from homology"/>
<evidence type="ECO:0000313" key="10">
    <source>
        <dbReference type="Proteomes" id="UP001595886"/>
    </source>
</evidence>
<evidence type="ECO:0000256" key="6">
    <source>
        <dbReference type="ARBA" id="ARBA00023136"/>
    </source>
</evidence>
<keyword evidence="6 7" id="KW-0472">Membrane</keyword>
<sequence>MTAVIDNTLTIAMRLGASVLVGGLVGLNRDLHHKPAGVRTHALVSLGAALVVVVALPPALDDPHRYDALSRVVQGVLTGIGFLGAGVILRNPDKQHISGLTTAATVWLTALLGVACGVGQYVPVAIASVIGAIVLLLGGRFERAVRRSWLKETPPPVRPPQE</sequence>
<name>A0ABV9QWH0_9GAMM</name>
<keyword evidence="5 7" id="KW-1133">Transmembrane helix</keyword>
<keyword evidence="10" id="KW-1185">Reference proteome</keyword>
<keyword evidence="7" id="KW-0997">Cell inner membrane</keyword>
<keyword evidence="3" id="KW-1003">Cell membrane</keyword>
<organism evidence="9 10">
    <name type="scientific">Dokdonella ginsengisoli</name>
    <dbReference type="NCBI Taxonomy" id="363846"/>
    <lineage>
        <taxon>Bacteria</taxon>
        <taxon>Pseudomonadati</taxon>
        <taxon>Pseudomonadota</taxon>
        <taxon>Gammaproteobacteria</taxon>
        <taxon>Lysobacterales</taxon>
        <taxon>Rhodanobacteraceae</taxon>
        <taxon>Dokdonella</taxon>
    </lineage>
</organism>
<dbReference type="InterPro" id="IPR003416">
    <property type="entry name" value="MgtC/SapB/SrpB/YhiD_fam"/>
</dbReference>
<dbReference type="EMBL" id="JBHSHD010000010">
    <property type="protein sequence ID" value="MFC4821688.1"/>
    <property type="molecule type" value="Genomic_DNA"/>
</dbReference>
<dbReference type="InterPro" id="IPR049177">
    <property type="entry name" value="MgtC_SapB_SrpB_YhiD_N"/>
</dbReference>
<accession>A0ABV9QWH0</accession>
<dbReference type="Proteomes" id="UP001595886">
    <property type="component" value="Unassembled WGS sequence"/>
</dbReference>
<evidence type="ECO:0000256" key="1">
    <source>
        <dbReference type="ARBA" id="ARBA00004651"/>
    </source>
</evidence>
<feature type="transmembrane region" description="Helical" evidence="7">
    <location>
        <begin position="121"/>
        <end position="141"/>
    </location>
</feature>
<comment type="subcellular location">
    <subcellularLocation>
        <location evidence="7">Cell inner membrane</location>
        <topology evidence="7">Multi-pass membrane protein</topology>
    </subcellularLocation>
    <subcellularLocation>
        <location evidence="1">Cell membrane</location>
        <topology evidence="1">Multi-pass membrane protein</topology>
    </subcellularLocation>
</comment>
<feature type="transmembrane region" description="Helical" evidence="7">
    <location>
        <begin position="12"/>
        <end position="28"/>
    </location>
</feature>
<keyword evidence="4 7" id="KW-0812">Transmembrane</keyword>
<gene>
    <name evidence="9" type="ORF">ACFO6Q_15250</name>
</gene>
<feature type="transmembrane region" description="Helical" evidence="7">
    <location>
        <begin position="96"/>
        <end position="115"/>
    </location>
</feature>
<evidence type="ECO:0000313" key="9">
    <source>
        <dbReference type="EMBL" id="MFC4821688.1"/>
    </source>
</evidence>
<evidence type="ECO:0000256" key="3">
    <source>
        <dbReference type="ARBA" id="ARBA00022475"/>
    </source>
</evidence>
<dbReference type="Pfam" id="PF02308">
    <property type="entry name" value="MgtC"/>
    <property type="match status" value="1"/>
</dbReference>
<comment type="similarity">
    <text evidence="2 7">Belongs to the MgtC/SapB family.</text>
</comment>
<dbReference type="PANTHER" id="PTHR33778">
    <property type="entry name" value="PROTEIN MGTC"/>
    <property type="match status" value="1"/>
</dbReference>
<feature type="transmembrane region" description="Helical" evidence="7">
    <location>
        <begin position="40"/>
        <end position="60"/>
    </location>
</feature>
<evidence type="ECO:0000256" key="5">
    <source>
        <dbReference type="ARBA" id="ARBA00022989"/>
    </source>
</evidence>
<dbReference type="RefSeq" id="WP_380021961.1">
    <property type="nucleotide sequence ID" value="NZ_JBHSHD010000010.1"/>
</dbReference>
<evidence type="ECO:0000256" key="4">
    <source>
        <dbReference type="ARBA" id="ARBA00022692"/>
    </source>
</evidence>
<reference evidence="10" key="1">
    <citation type="journal article" date="2019" name="Int. J. Syst. Evol. Microbiol.">
        <title>The Global Catalogue of Microorganisms (GCM) 10K type strain sequencing project: providing services to taxonomists for standard genome sequencing and annotation.</title>
        <authorList>
            <consortium name="The Broad Institute Genomics Platform"/>
            <consortium name="The Broad Institute Genome Sequencing Center for Infectious Disease"/>
            <person name="Wu L."/>
            <person name="Ma J."/>
        </authorList>
    </citation>
    <scope>NUCLEOTIDE SEQUENCE [LARGE SCALE GENOMIC DNA]</scope>
    <source>
        <strain evidence="10">CCUG 30340</strain>
    </source>
</reference>